<dbReference type="EMBL" id="LT575490">
    <property type="protein sequence ID" value="SAY42035.1"/>
    <property type="molecule type" value="Genomic_DNA"/>
</dbReference>
<accession>A0A1C3HAF9</accession>
<protein>
    <submittedName>
        <fullName evidence="2">Iron complex transport system substrate-binding protein</fullName>
    </submittedName>
</protein>
<dbReference type="PANTHER" id="PTHR30535:SF7">
    <property type="entry name" value="IRON(III) DICITRATE-BINDING PROTEIN"/>
    <property type="match status" value="1"/>
</dbReference>
<gene>
    <name evidence="2" type="ORF">PWN146_00713</name>
</gene>
<reference evidence="2" key="1">
    <citation type="submission" date="2016-05" db="EMBL/GenBank/DDBJ databases">
        <authorList>
            <person name="Cock P.J.A."/>
            <person name="Cock P.J.A."/>
        </authorList>
    </citation>
    <scope>NUCLEOTIDE SEQUENCE</scope>
    <source>
        <strain evidence="2">PWN146_assembly</strain>
    </source>
</reference>
<name>A0A1C3HAF9_SERMA</name>
<dbReference type="PANTHER" id="PTHR30535">
    <property type="entry name" value="VITAMIN B12-BINDING PROTEIN"/>
    <property type="match status" value="1"/>
</dbReference>
<feature type="domain" description="Fe/B12 periplasmic-binding" evidence="1">
    <location>
        <begin position="42"/>
        <end position="324"/>
    </location>
</feature>
<evidence type="ECO:0000259" key="1">
    <source>
        <dbReference type="PROSITE" id="PS50983"/>
    </source>
</evidence>
<dbReference type="SUPFAM" id="SSF53807">
    <property type="entry name" value="Helical backbone' metal receptor"/>
    <property type="match status" value="1"/>
</dbReference>
<dbReference type="InterPro" id="IPR050902">
    <property type="entry name" value="ABC_Transporter_SBP"/>
</dbReference>
<dbReference type="Pfam" id="PF01497">
    <property type="entry name" value="Peripla_BP_2"/>
    <property type="match status" value="1"/>
</dbReference>
<dbReference type="InterPro" id="IPR002491">
    <property type="entry name" value="ABC_transptr_periplasmic_BD"/>
</dbReference>
<sequence>MKRSLYPLLCALGLGGGVPWHAEAVGLQNCGVTRDYPQPPQRVLVYANPALENLLALGLAGRAIGVVGYDRARDPAPTAPADALRAPASPAPPTAEALLLMRPDFVYSASYYWLHSPETPDRARLAEWGIGTYLSPGVCSGQQSAIAAALTFEDIFTELRELARIFNVSRAGEAPIARLRGQLQAFEAQRAPLPHLRLLWWYAGAQTPYVAGCCGAPGLLSRSVGSENLFGDRPELWPTVSWEVIAARDPDVIVLGDLPRGGFGDSAADKIAFLEHHPLTATLRAVRQRRYVILPGYDMDPSARTVAALGRLIRGLAALPPQAATFSNKEP</sequence>
<proteinExistence type="predicted"/>
<evidence type="ECO:0000313" key="2">
    <source>
        <dbReference type="EMBL" id="SAY42035.1"/>
    </source>
</evidence>
<organism evidence="2">
    <name type="scientific">Serratia marcescens</name>
    <dbReference type="NCBI Taxonomy" id="615"/>
    <lineage>
        <taxon>Bacteria</taxon>
        <taxon>Pseudomonadati</taxon>
        <taxon>Pseudomonadota</taxon>
        <taxon>Gammaproteobacteria</taxon>
        <taxon>Enterobacterales</taxon>
        <taxon>Yersiniaceae</taxon>
        <taxon>Serratia</taxon>
    </lineage>
</organism>
<dbReference type="Gene3D" id="3.40.50.1980">
    <property type="entry name" value="Nitrogenase molybdenum iron protein domain"/>
    <property type="match status" value="2"/>
</dbReference>
<dbReference type="AlphaFoldDB" id="A0A1C3HAF9"/>
<dbReference type="PROSITE" id="PS50983">
    <property type="entry name" value="FE_B12_PBP"/>
    <property type="match status" value="1"/>
</dbReference>